<evidence type="ECO:0000313" key="13">
    <source>
        <dbReference type="EMBL" id="CAG9785644.1"/>
    </source>
</evidence>
<keyword evidence="9" id="KW-0804">Transcription</keyword>
<dbReference type="CDD" id="cd18315">
    <property type="entry name" value="BTB_POZ_BAB-like"/>
    <property type="match status" value="1"/>
</dbReference>
<dbReference type="Proteomes" id="UP001153714">
    <property type="component" value="Chromosome 14"/>
</dbReference>
<keyword evidence="3" id="KW-0479">Metal-binding</keyword>
<evidence type="ECO:0000256" key="5">
    <source>
        <dbReference type="ARBA" id="ARBA00022782"/>
    </source>
</evidence>
<evidence type="ECO:0000256" key="10">
    <source>
        <dbReference type="ARBA" id="ARBA00023242"/>
    </source>
</evidence>
<dbReference type="InterPro" id="IPR007588">
    <property type="entry name" value="Znf_FLYWCH"/>
</dbReference>
<dbReference type="GO" id="GO:0048813">
    <property type="term" value="P:dendrite morphogenesis"/>
    <property type="evidence" value="ECO:0007669"/>
    <property type="project" value="UniProtKB-ARBA"/>
</dbReference>
<dbReference type="GO" id="GO:0035167">
    <property type="term" value="P:larval lymph gland hemopoiesis"/>
    <property type="evidence" value="ECO:0007669"/>
    <property type="project" value="UniProtKB-ARBA"/>
</dbReference>
<accession>A0A9N9QXZ0</accession>
<comment type="subcellular location">
    <subcellularLocation>
        <location evidence="1">Nucleus</location>
    </subcellularLocation>
</comment>
<evidence type="ECO:0000256" key="1">
    <source>
        <dbReference type="ARBA" id="ARBA00004123"/>
    </source>
</evidence>
<keyword evidence="8" id="KW-0805">Transcription regulation</keyword>
<dbReference type="PROSITE" id="PS50097">
    <property type="entry name" value="BTB"/>
    <property type="match status" value="1"/>
</dbReference>
<dbReference type="GO" id="GO:0008270">
    <property type="term" value="F:zinc ion binding"/>
    <property type="evidence" value="ECO:0007669"/>
    <property type="project" value="UniProtKB-KW"/>
</dbReference>
<dbReference type="EMBL" id="OU893345">
    <property type="protein sequence ID" value="CAG9785644.1"/>
    <property type="molecule type" value="Genomic_DNA"/>
</dbReference>
<evidence type="ECO:0000313" key="14">
    <source>
        <dbReference type="Proteomes" id="UP001153714"/>
    </source>
</evidence>
<comment type="function">
    <text evidence="11">Putative transcription factor required for axon growth and guidance in the central and peripheral nervous systems. Repels CNS axons away from the midline by promoting the expression of the midline repellent sli and its receptor robo.</text>
</comment>
<dbReference type="GO" id="GO:0045476">
    <property type="term" value="P:nurse cell apoptotic process"/>
    <property type="evidence" value="ECO:0007669"/>
    <property type="project" value="UniProtKB-ARBA"/>
</dbReference>
<dbReference type="GO" id="GO:0005634">
    <property type="term" value="C:nucleus"/>
    <property type="evidence" value="ECO:0007669"/>
    <property type="project" value="UniProtKB-SubCell"/>
</dbReference>
<evidence type="ECO:0000256" key="7">
    <source>
        <dbReference type="ARBA" id="ARBA00022902"/>
    </source>
</evidence>
<evidence type="ECO:0000256" key="9">
    <source>
        <dbReference type="ARBA" id="ARBA00023163"/>
    </source>
</evidence>
<dbReference type="Pfam" id="PF04500">
    <property type="entry name" value="FLYWCH"/>
    <property type="match status" value="1"/>
</dbReference>
<keyword evidence="10" id="KW-0539">Nucleus</keyword>
<dbReference type="SUPFAM" id="SSF54695">
    <property type="entry name" value="POZ domain"/>
    <property type="match status" value="1"/>
</dbReference>
<dbReference type="Pfam" id="PF00651">
    <property type="entry name" value="BTB"/>
    <property type="match status" value="1"/>
</dbReference>
<evidence type="ECO:0000259" key="12">
    <source>
        <dbReference type="PROSITE" id="PS50097"/>
    </source>
</evidence>
<dbReference type="OrthoDB" id="6482909at2759"/>
<dbReference type="GO" id="GO:0016199">
    <property type="term" value="P:axon midline choice point recognition"/>
    <property type="evidence" value="ECO:0007669"/>
    <property type="project" value="UniProtKB-ARBA"/>
</dbReference>
<evidence type="ECO:0000256" key="2">
    <source>
        <dbReference type="ARBA" id="ARBA00022473"/>
    </source>
</evidence>
<dbReference type="GO" id="GO:0007464">
    <property type="term" value="P:R3/R4 cell fate commitment"/>
    <property type="evidence" value="ECO:0007669"/>
    <property type="project" value="UniProtKB-ARBA"/>
</dbReference>
<dbReference type="InterPro" id="IPR051095">
    <property type="entry name" value="Dros_DevTransReg"/>
</dbReference>
<keyword evidence="4" id="KW-0863">Zinc-finger</keyword>
<dbReference type="GO" id="GO:0008406">
    <property type="term" value="P:gonad development"/>
    <property type="evidence" value="ECO:0007669"/>
    <property type="project" value="UniProtKB-ARBA"/>
</dbReference>
<gene>
    <name evidence="13" type="ORF">DIATSA_LOCUS3660</name>
</gene>
<dbReference type="InterPro" id="IPR011333">
    <property type="entry name" value="SKP1/BTB/POZ_sf"/>
</dbReference>
<dbReference type="GO" id="GO:0007526">
    <property type="term" value="P:larval somatic muscle development"/>
    <property type="evidence" value="ECO:0007669"/>
    <property type="project" value="UniProtKB-ARBA"/>
</dbReference>
<dbReference type="InterPro" id="IPR000210">
    <property type="entry name" value="BTB/POZ_dom"/>
</dbReference>
<dbReference type="PANTHER" id="PTHR23110">
    <property type="entry name" value="BTB DOMAIN TRANSCRIPTION FACTOR"/>
    <property type="match status" value="1"/>
</dbReference>
<keyword evidence="5" id="KW-0221">Differentiation</keyword>
<dbReference type="AlphaFoldDB" id="A0A9N9QXZ0"/>
<evidence type="ECO:0000256" key="4">
    <source>
        <dbReference type="ARBA" id="ARBA00022771"/>
    </source>
</evidence>
<keyword evidence="2" id="KW-0217">Developmental protein</keyword>
<dbReference type="GO" id="GO:0045467">
    <property type="term" value="P:R7 cell development"/>
    <property type="evidence" value="ECO:0007669"/>
    <property type="project" value="UniProtKB-ARBA"/>
</dbReference>
<name>A0A9N9QXZ0_9NEOP</name>
<dbReference type="SMART" id="SM00225">
    <property type="entry name" value="BTB"/>
    <property type="match status" value="1"/>
</dbReference>
<feature type="domain" description="BTB" evidence="12">
    <location>
        <begin position="31"/>
        <end position="96"/>
    </location>
</feature>
<organism evidence="13 14">
    <name type="scientific">Diatraea saccharalis</name>
    <name type="common">sugarcane borer</name>
    <dbReference type="NCBI Taxonomy" id="40085"/>
    <lineage>
        <taxon>Eukaryota</taxon>
        <taxon>Metazoa</taxon>
        <taxon>Ecdysozoa</taxon>
        <taxon>Arthropoda</taxon>
        <taxon>Hexapoda</taxon>
        <taxon>Insecta</taxon>
        <taxon>Pterygota</taxon>
        <taxon>Neoptera</taxon>
        <taxon>Endopterygota</taxon>
        <taxon>Lepidoptera</taxon>
        <taxon>Glossata</taxon>
        <taxon>Ditrysia</taxon>
        <taxon>Pyraloidea</taxon>
        <taxon>Crambidae</taxon>
        <taxon>Crambinae</taxon>
        <taxon>Diatraea</taxon>
    </lineage>
</organism>
<dbReference type="GO" id="GO:0006357">
    <property type="term" value="P:regulation of transcription by RNA polymerase II"/>
    <property type="evidence" value="ECO:0007669"/>
    <property type="project" value="TreeGrafter"/>
</dbReference>
<evidence type="ECO:0000256" key="11">
    <source>
        <dbReference type="ARBA" id="ARBA00037382"/>
    </source>
</evidence>
<protein>
    <recommendedName>
        <fullName evidence="12">BTB domain-containing protein</fullName>
    </recommendedName>
</protein>
<keyword evidence="7" id="KW-0524">Neurogenesis</keyword>
<keyword evidence="6" id="KW-0862">Zinc</keyword>
<proteinExistence type="predicted"/>
<dbReference type="Gene3D" id="2.20.25.240">
    <property type="match status" value="1"/>
</dbReference>
<evidence type="ECO:0000256" key="6">
    <source>
        <dbReference type="ARBA" id="ARBA00022833"/>
    </source>
</evidence>
<keyword evidence="14" id="KW-1185">Reference proteome</keyword>
<reference evidence="13" key="2">
    <citation type="submission" date="2022-10" db="EMBL/GenBank/DDBJ databases">
        <authorList>
            <consortium name="ENA_rothamsted_submissions"/>
            <consortium name="culmorum"/>
            <person name="King R."/>
        </authorList>
    </citation>
    <scope>NUCLEOTIDE SEQUENCE</scope>
</reference>
<evidence type="ECO:0000256" key="8">
    <source>
        <dbReference type="ARBA" id="ARBA00023015"/>
    </source>
</evidence>
<dbReference type="PANTHER" id="PTHR23110:SF111">
    <property type="entry name" value="LONGITUDINALS LACKING PROTEIN, ISOFORMS F_I_K_T"/>
    <property type="match status" value="1"/>
</dbReference>
<dbReference type="Gene3D" id="3.30.710.10">
    <property type="entry name" value="Potassium Channel Kv1.1, Chain A"/>
    <property type="match status" value="1"/>
</dbReference>
<sequence length="325" mass="36967">MTENSINLCSESYKFSMNKGFSVLQQQQEFVDVTIAVDGCLVKAHQNILALASPYIKALLQSAPCQHPIIFLSGIAHKVLAHILEYIYTGEVQIPCELYPSFIQAAKHMHIVGLDEYSVLDPKTLHYEDTNCLDEVVEAVPDKNMSQKRTDCSEEVSDNVEYDNRNTKRVYVDGSTNNTNEYDLGSMADKNIIIDLRDTFYCETNNVPVLQTESESFALGSNREVDTELEDFTIQKVSIHTDSQMPCANLNVEESGEQEVLEDHKTGPLYTVSIRGSLMMILNRFLYNMHHQSANGSKRRWRCIDYRRKHCLAYVDTQDEVVTGR</sequence>
<evidence type="ECO:0000256" key="3">
    <source>
        <dbReference type="ARBA" id="ARBA00022723"/>
    </source>
</evidence>
<reference evidence="13" key="1">
    <citation type="submission" date="2021-12" db="EMBL/GenBank/DDBJ databases">
        <authorList>
            <person name="King R."/>
        </authorList>
    </citation>
    <scope>NUCLEOTIDE SEQUENCE</scope>
</reference>